<proteinExistence type="predicted"/>
<keyword evidence="3" id="KW-1185">Reference proteome</keyword>
<keyword evidence="1" id="KW-0472">Membrane</keyword>
<sequence length="140" mass="15696">MAIFSPVVYSVTIWGRLGMCIVALLLGHILFSLIFAIIGFTAFIFVEVWALRRLLEDTVQFLSGALLPIALFPDPLKKIAEILPFHYLYDFPLQLLLKEEVAQTTIISIFLGIIAWIGVFGLLLHVVYKLSVRFCVVQGG</sequence>
<dbReference type="EMBL" id="JAOQJF010000048">
    <property type="protein sequence ID" value="MCU6801293.1"/>
    <property type="molecule type" value="Genomic_DNA"/>
</dbReference>
<reference evidence="2 3" key="1">
    <citation type="journal article" date="2021" name="ISME Commun">
        <title>Automated analysis of genomic sequences facilitates high-throughput and comprehensive description of bacteria.</title>
        <authorList>
            <person name="Hitch T.C.A."/>
        </authorList>
    </citation>
    <scope>NUCLEOTIDE SEQUENCE [LARGE SCALE GENOMIC DNA]</scope>
    <source>
        <strain evidence="3">f_CCE</strain>
    </source>
</reference>
<dbReference type="InterPro" id="IPR010390">
    <property type="entry name" value="ABC-2_transporter-like"/>
</dbReference>
<keyword evidence="1" id="KW-0812">Transmembrane</keyword>
<name>A0ABT2V335_9FIRM</name>
<dbReference type="PANTHER" id="PTHR36832:SF1">
    <property type="entry name" value="SLR1174 PROTEIN"/>
    <property type="match status" value="1"/>
</dbReference>
<dbReference type="PANTHER" id="PTHR36832">
    <property type="entry name" value="SLR1174 PROTEIN-RELATED"/>
    <property type="match status" value="1"/>
</dbReference>
<evidence type="ECO:0000313" key="3">
    <source>
        <dbReference type="Proteomes" id="UP001652395"/>
    </source>
</evidence>
<evidence type="ECO:0000256" key="1">
    <source>
        <dbReference type="SAM" id="Phobius"/>
    </source>
</evidence>
<organism evidence="2 3">
    <name type="scientific">Alitiscatomonas aceti</name>
    <dbReference type="NCBI Taxonomy" id="2981724"/>
    <lineage>
        <taxon>Bacteria</taxon>
        <taxon>Bacillati</taxon>
        <taxon>Bacillota</taxon>
        <taxon>Clostridia</taxon>
        <taxon>Lachnospirales</taxon>
        <taxon>Lachnospiraceae</taxon>
        <taxon>Alitiscatomonas</taxon>
    </lineage>
</organism>
<feature type="transmembrane region" description="Helical" evidence="1">
    <location>
        <begin position="21"/>
        <end position="46"/>
    </location>
</feature>
<dbReference type="RefSeq" id="WP_158360193.1">
    <property type="nucleotide sequence ID" value="NZ_JAOQJF010000048.1"/>
</dbReference>
<dbReference type="Proteomes" id="UP001652395">
    <property type="component" value="Unassembled WGS sequence"/>
</dbReference>
<feature type="transmembrane region" description="Helical" evidence="1">
    <location>
        <begin position="101"/>
        <end position="124"/>
    </location>
</feature>
<gene>
    <name evidence="2" type="ORF">OCV69_15405</name>
</gene>
<comment type="caution">
    <text evidence="2">The sequence shown here is derived from an EMBL/GenBank/DDBJ whole genome shotgun (WGS) entry which is preliminary data.</text>
</comment>
<keyword evidence="1" id="KW-1133">Transmembrane helix</keyword>
<accession>A0ABT2V335</accession>
<protein>
    <submittedName>
        <fullName evidence="2">ABC-2 family transporter protein</fullName>
    </submittedName>
</protein>
<evidence type="ECO:0000313" key="2">
    <source>
        <dbReference type="EMBL" id="MCU6801293.1"/>
    </source>
</evidence>
<dbReference type="Pfam" id="PF06182">
    <property type="entry name" value="ABC2_membrane_6"/>
    <property type="match status" value="1"/>
</dbReference>